<sequence>MKENFQGNRPWRPNPPGTSPVFPSPRRERLRWPPPPKPLLKSGGGFGPDPGTGTTVPANRLPTPRPSFDASASEEDDEDEEEEDDEEEVVAWGLPPSWGQLGTPQHPRPSRPPPRRACSQQRRRRAMRAFRMLLYSKSSSLTFHWKLWGRLRGRRRGPPHPKNLLPSREGGAAPPATSPSCRLDSPRGPPQAGLGLLGALMAEEGVRASPTLPSGSSQEEDGHEWVQRSPQPLETDAGLLQCSLPNGFGGTSGVDGELSLAPPDASILISNVCSIGERTAQELFQGSEVGAAEEQERPGEKAGQHSPLREEHVTCVQSILDEFLQTYGSLIPLSTDEVVEKLEDIFQQEFSTPSRKGLVQQLIQSYQRMPGNAMVRGFRVAYKRHVLTMDDLGTLYGQNWLNDQVMNMYGDLVMDTVPEKVHFFNSFFYDKLRTKGYDGVKRWTKNVDIFNKELLLIPIHLEVHWSLISVDVRQRTITYFDSQRTLNRRCPKYCKYLALSQPFSFTQQDMPKLRRQIYKELCHCKLTV</sequence>
<dbReference type="Pfam" id="PF02902">
    <property type="entry name" value="Peptidase_C48"/>
    <property type="match status" value="1"/>
</dbReference>
<reference evidence="10" key="3">
    <citation type="submission" date="2025-09" db="UniProtKB">
        <authorList>
            <consortium name="Ensembl"/>
        </authorList>
    </citation>
    <scope>IDENTIFICATION</scope>
</reference>
<organism evidence="10 11">
    <name type="scientific">Monodelphis domestica</name>
    <name type="common">Gray short-tailed opossum</name>
    <dbReference type="NCBI Taxonomy" id="13616"/>
    <lineage>
        <taxon>Eukaryota</taxon>
        <taxon>Metazoa</taxon>
        <taxon>Chordata</taxon>
        <taxon>Craniata</taxon>
        <taxon>Vertebrata</taxon>
        <taxon>Euteleostomi</taxon>
        <taxon>Mammalia</taxon>
        <taxon>Metatheria</taxon>
        <taxon>Didelphimorphia</taxon>
        <taxon>Didelphidae</taxon>
        <taxon>Monodelphis</taxon>
    </lineage>
</organism>
<keyword evidence="4" id="KW-0833">Ubl conjugation pathway</keyword>
<evidence type="ECO:0000256" key="7">
    <source>
        <dbReference type="ARBA" id="ARBA00023242"/>
    </source>
</evidence>
<dbReference type="Bgee" id="ENSMODG00000007067">
    <property type="expression patterns" value="Expressed in cerebellum and 17 other cell types or tissues"/>
</dbReference>
<keyword evidence="3" id="KW-0645">Protease</keyword>
<dbReference type="SUPFAM" id="SSF54001">
    <property type="entry name" value="Cysteine proteinases"/>
    <property type="match status" value="1"/>
</dbReference>
<dbReference type="eggNOG" id="KOG0778">
    <property type="taxonomic scope" value="Eukaryota"/>
</dbReference>
<feature type="domain" description="Ubiquitin-like protease family profile" evidence="9">
    <location>
        <begin position="385"/>
        <end position="528"/>
    </location>
</feature>
<evidence type="ECO:0000256" key="2">
    <source>
        <dbReference type="ARBA" id="ARBA00005234"/>
    </source>
</evidence>
<evidence type="ECO:0000259" key="9">
    <source>
        <dbReference type="PROSITE" id="PS50600"/>
    </source>
</evidence>
<feature type="region of interest" description="Disordered" evidence="8">
    <location>
        <begin position="208"/>
        <end position="229"/>
    </location>
</feature>
<reference evidence="10" key="2">
    <citation type="submission" date="2025-08" db="UniProtKB">
        <authorList>
            <consortium name="Ensembl"/>
        </authorList>
    </citation>
    <scope>IDENTIFICATION</scope>
</reference>
<dbReference type="GO" id="GO:0008234">
    <property type="term" value="F:cysteine-type peptidase activity"/>
    <property type="evidence" value="ECO:0007669"/>
    <property type="project" value="UniProtKB-KW"/>
</dbReference>
<keyword evidence="7" id="KW-0539">Nucleus</keyword>
<accession>F6UEZ4</accession>
<dbReference type="Gene3D" id="3.40.395.10">
    <property type="entry name" value="Adenoviral Proteinase, Chain A"/>
    <property type="match status" value="1"/>
</dbReference>
<feature type="compositionally biased region" description="Basic and acidic residues" evidence="8">
    <location>
        <begin position="294"/>
        <end position="308"/>
    </location>
</feature>
<dbReference type="InterPro" id="IPR045577">
    <property type="entry name" value="SENP3_5_cons_dom"/>
</dbReference>
<feature type="region of interest" description="Disordered" evidence="8">
    <location>
        <begin position="288"/>
        <end position="308"/>
    </location>
</feature>
<dbReference type="PANTHER" id="PTHR12606:SF16">
    <property type="entry name" value="SENTRIN-SPECIFIC PROTEASE 3"/>
    <property type="match status" value="1"/>
</dbReference>
<proteinExistence type="inferred from homology"/>
<comment type="subcellular location">
    <subcellularLocation>
        <location evidence="1">Nucleus</location>
        <location evidence="1">Nucleolus</location>
    </subcellularLocation>
</comment>
<dbReference type="AlphaFoldDB" id="F6UEZ4"/>
<dbReference type="MEROPS" id="C48.003"/>
<evidence type="ECO:0000256" key="4">
    <source>
        <dbReference type="ARBA" id="ARBA00022786"/>
    </source>
</evidence>
<keyword evidence="6" id="KW-0788">Thiol protease</keyword>
<dbReference type="PANTHER" id="PTHR12606">
    <property type="entry name" value="SENTRIN/SUMO-SPECIFIC PROTEASE"/>
    <property type="match status" value="1"/>
</dbReference>
<evidence type="ECO:0000313" key="10">
    <source>
        <dbReference type="Ensembl" id="ENSMODP00000008766.4"/>
    </source>
</evidence>
<dbReference type="GO" id="GO:0006508">
    <property type="term" value="P:proteolysis"/>
    <property type="evidence" value="ECO:0007669"/>
    <property type="project" value="UniProtKB-KW"/>
</dbReference>
<evidence type="ECO:0000256" key="8">
    <source>
        <dbReference type="SAM" id="MobiDB-lite"/>
    </source>
</evidence>
<keyword evidence="5" id="KW-0378">Hydrolase</keyword>
<comment type="similarity">
    <text evidence="2">Belongs to the peptidase C48 family.</text>
</comment>
<feature type="region of interest" description="Disordered" evidence="8">
    <location>
        <begin position="152"/>
        <end position="194"/>
    </location>
</feature>
<evidence type="ECO:0000256" key="5">
    <source>
        <dbReference type="ARBA" id="ARBA00022801"/>
    </source>
</evidence>
<dbReference type="PROSITE" id="PS50600">
    <property type="entry name" value="ULP_PROTEASE"/>
    <property type="match status" value="1"/>
</dbReference>
<dbReference type="InterPro" id="IPR003653">
    <property type="entry name" value="Peptidase_C48_C"/>
</dbReference>
<dbReference type="Ensembl" id="ENSMODT00000008939.4">
    <property type="protein sequence ID" value="ENSMODP00000008766.4"/>
    <property type="gene ID" value="ENSMODG00000007067.4"/>
</dbReference>
<feature type="compositionally biased region" description="Acidic residues" evidence="8">
    <location>
        <begin position="72"/>
        <end position="89"/>
    </location>
</feature>
<dbReference type="Pfam" id="PF19722">
    <property type="entry name" value="SENP3_5_N"/>
    <property type="match status" value="1"/>
</dbReference>
<evidence type="ECO:0000256" key="3">
    <source>
        <dbReference type="ARBA" id="ARBA00022670"/>
    </source>
</evidence>
<dbReference type="InterPro" id="IPR038765">
    <property type="entry name" value="Papain-like_cys_pep_sf"/>
</dbReference>
<dbReference type="Proteomes" id="UP000002280">
    <property type="component" value="Chromosome 2"/>
</dbReference>
<dbReference type="GeneTree" id="ENSGT00940000156309"/>
<feature type="region of interest" description="Disordered" evidence="8">
    <location>
        <begin position="1"/>
        <end position="124"/>
    </location>
</feature>
<name>F6UEZ4_MONDO</name>
<evidence type="ECO:0000256" key="1">
    <source>
        <dbReference type="ARBA" id="ARBA00004604"/>
    </source>
</evidence>
<dbReference type="HOGENOM" id="CLU_035238_0_0_1"/>
<dbReference type="GO" id="GO:0005730">
    <property type="term" value="C:nucleolus"/>
    <property type="evidence" value="ECO:0007669"/>
    <property type="project" value="UniProtKB-SubCell"/>
</dbReference>
<keyword evidence="11" id="KW-1185">Reference proteome</keyword>
<protein>
    <submittedName>
        <fullName evidence="10">SUMO specific peptidase 3</fullName>
    </submittedName>
</protein>
<reference evidence="10 11" key="1">
    <citation type="journal article" date="2007" name="Nature">
        <title>Genome of the marsupial Monodelphis domestica reveals innovation in non-coding sequences.</title>
        <authorList>
            <person name="Mikkelsen T.S."/>
            <person name="Wakefield M.J."/>
            <person name="Aken B."/>
            <person name="Amemiya C.T."/>
            <person name="Chang J.L."/>
            <person name="Duke S."/>
            <person name="Garber M."/>
            <person name="Gentles A.J."/>
            <person name="Goodstadt L."/>
            <person name="Heger A."/>
            <person name="Jurka J."/>
            <person name="Kamal M."/>
            <person name="Mauceli E."/>
            <person name="Searle S.M."/>
            <person name="Sharpe T."/>
            <person name="Baker M.L."/>
            <person name="Batzer M.A."/>
            <person name="Benos P.V."/>
            <person name="Belov K."/>
            <person name="Clamp M."/>
            <person name="Cook A."/>
            <person name="Cuff J."/>
            <person name="Das R."/>
            <person name="Davidow L."/>
            <person name="Deakin J.E."/>
            <person name="Fazzari M.J."/>
            <person name="Glass J.L."/>
            <person name="Grabherr M."/>
            <person name="Greally J.M."/>
            <person name="Gu W."/>
            <person name="Hore T.A."/>
            <person name="Huttley G.A."/>
            <person name="Kleber M."/>
            <person name="Jirtle R.L."/>
            <person name="Koina E."/>
            <person name="Lee J.T."/>
            <person name="Mahony S."/>
            <person name="Marra M.A."/>
            <person name="Miller R.D."/>
            <person name="Nicholls R.D."/>
            <person name="Oda M."/>
            <person name="Papenfuss A.T."/>
            <person name="Parra Z.E."/>
            <person name="Pollock D.D."/>
            <person name="Ray D.A."/>
            <person name="Schein J.E."/>
            <person name="Speed T.P."/>
            <person name="Thompson K."/>
            <person name="VandeBerg J.L."/>
            <person name="Wade C.M."/>
            <person name="Walker J.A."/>
            <person name="Waters P.D."/>
            <person name="Webber C."/>
            <person name="Weidman J.R."/>
            <person name="Xie X."/>
            <person name="Zody M.C."/>
            <person name="Baldwin J."/>
            <person name="Abdouelleil A."/>
            <person name="Abdulkadir J."/>
            <person name="Abebe A."/>
            <person name="Abera B."/>
            <person name="Abreu J."/>
            <person name="Acer S.C."/>
            <person name="Aftuck L."/>
            <person name="Alexander A."/>
            <person name="An P."/>
            <person name="Anderson E."/>
            <person name="Anderson S."/>
            <person name="Arachi H."/>
            <person name="Azer M."/>
            <person name="Bachantsang P."/>
            <person name="Barry A."/>
            <person name="Bayul T."/>
            <person name="Berlin A."/>
            <person name="Bessette D."/>
            <person name="Bloom T."/>
            <person name="Bloom T."/>
            <person name="Boguslavskiy L."/>
            <person name="Bonnet C."/>
            <person name="Boukhgalter B."/>
            <person name="Bourzgui I."/>
            <person name="Brown A."/>
            <person name="Cahill P."/>
            <person name="Channer S."/>
            <person name="Cheshatsang Y."/>
            <person name="Chuda L."/>
            <person name="Citroen M."/>
            <person name="Collymore A."/>
            <person name="Cooke P."/>
            <person name="Costello M."/>
            <person name="D'Aco K."/>
            <person name="Daza R."/>
            <person name="De Haan G."/>
            <person name="DeGray S."/>
            <person name="DeMaso C."/>
            <person name="Dhargay N."/>
            <person name="Dooley K."/>
            <person name="Dooley E."/>
            <person name="Doricent M."/>
            <person name="Dorje P."/>
            <person name="Dorjee K."/>
            <person name="Dupes A."/>
            <person name="Elong R."/>
            <person name="Falk J."/>
            <person name="Farina A."/>
            <person name="Faro S."/>
            <person name="Ferguson D."/>
            <person name="Fisher S."/>
            <person name="Foley C.D."/>
            <person name="Franke A."/>
            <person name="Friedrich D."/>
            <person name="Gadbois L."/>
            <person name="Gearin G."/>
            <person name="Gearin C.R."/>
            <person name="Giannoukos G."/>
            <person name="Goode T."/>
            <person name="Graham J."/>
            <person name="Grandbois E."/>
            <person name="Grewal S."/>
            <person name="Gyaltsen K."/>
            <person name="Hafez N."/>
            <person name="Hagos B."/>
            <person name="Hall J."/>
            <person name="Henson C."/>
            <person name="Hollinger A."/>
            <person name="Honan T."/>
            <person name="Huard M.D."/>
            <person name="Hughes L."/>
            <person name="Hurhula B."/>
            <person name="Husby M.E."/>
            <person name="Kamat A."/>
            <person name="Kanga B."/>
            <person name="Kashin S."/>
            <person name="Khazanovich D."/>
            <person name="Kisner P."/>
            <person name="Lance K."/>
            <person name="Lara M."/>
            <person name="Lee W."/>
            <person name="Lennon N."/>
            <person name="Letendre F."/>
            <person name="LeVine R."/>
            <person name="Lipovsky A."/>
            <person name="Liu X."/>
            <person name="Liu J."/>
            <person name="Liu S."/>
            <person name="Lokyitsang T."/>
            <person name="Lokyitsang Y."/>
            <person name="Lubonja R."/>
            <person name="Lui A."/>
            <person name="MacDonald P."/>
            <person name="Magnisalis V."/>
            <person name="Maru K."/>
            <person name="Matthews C."/>
            <person name="McCusker W."/>
            <person name="McDonough S."/>
            <person name="Mehta T."/>
            <person name="Meldrim J."/>
            <person name="Meneus L."/>
            <person name="Mihai O."/>
            <person name="Mihalev A."/>
            <person name="Mihova T."/>
            <person name="Mittelman R."/>
            <person name="Mlenga V."/>
            <person name="Montmayeur A."/>
            <person name="Mulrain L."/>
            <person name="Navidi A."/>
            <person name="Naylor J."/>
            <person name="Negash T."/>
            <person name="Nguyen T."/>
            <person name="Nguyen N."/>
            <person name="Nicol R."/>
            <person name="Norbu C."/>
            <person name="Norbu N."/>
            <person name="Novod N."/>
            <person name="O'Neill B."/>
            <person name="Osman S."/>
            <person name="Markiewicz E."/>
            <person name="Oyono O.L."/>
            <person name="Patti C."/>
            <person name="Phunkhang P."/>
            <person name="Pierre F."/>
            <person name="Priest M."/>
            <person name="Raghuraman S."/>
            <person name="Rege F."/>
            <person name="Reyes R."/>
            <person name="Rise C."/>
            <person name="Rogov P."/>
            <person name="Ross K."/>
            <person name="Ryan E."/>
            <person name="Settipalli S."/>
            <person name="Shea T."/>
            <person name="Sherpa N."/>
            <person name="Shi L."/>
            <person name="Shih D."/>
            <person name="Sparrow T."/>
            <person name="Spaulding J."/>
            <person name="Stalker J."/>
            <person name="Stange-Thomann N."/>
            <person name="Stavropoulos S."/>
            <person name="Stone C."/>
            <person name="Strader C."/>
            <person name="Tesfaye S."/>
            <person name="Thomson T."/>
            <person name="Thoulutsang Y."/>
            <person name="Thoulutsang D."/>
            <person name="Topham K."/>
            <person name="Topping I."/>
            <person name="Tsamla T."/>
            <person name="Vassiliev H."/>
            <person name="Vo A."/>
            <person name="Wangchuk T."/>
            <person name="Wangdi T."/>
            <person name="Weiand M."/>
            <person name="Wilkinson J."/>
            <person name="Wilson A."/>
            <person name="Yadav S."/>
            <person name="Young G."/>
            <person name="Yu Q."/>
            <person name="Zembek L."/>
            <person name="Zhong D."/>
            <person name="Zimmer A."/>
            <person name="Zwirko Z."/>
            <person name="Jaffe D.B."/>
            <person name="Alvarez P."/>
            <person name="Brockman W."/>
            <person name="Butler J."/>
            <person name="Chin C."/>
            <person name="Gnerre S."/>
            <person name="MacCallum I."/>
            <person name="Graves J.A."/>
            <person name="Ponting C.P."/>
            <person name="Breen M."/>
            <person name="Samollow P.B."/>
            <person name="Lander E.S."/>
            <person name="Lindblad-Toh K."/>
        </authorList>
    </citation>
    <scope>NUCLEOTIDE SEQUENCE [LARGE SCALE GENOMIC DNA]</scope>
</reference>
<evidence type="ECO:0000256" key="6">
    <source>
        <dbReference type="ARBA" id="ARBA00022807"/>
    </source>
</evidence>
<gene>
    <name evidence="10" type="primary">SENP3</name>
</gene>
<evidence type="ECO:0000313" key="11">
    <source>
        <dbReference type="Proteomes" id="UP000002280"/>
    </source>
</evidence>